<keyword evidence="3" id="KW-1185">Reference proteome</keyword>
<protein>
    <submittedName>
        <fullName evidence="2">Uncharacterized protein</fullName>
    </submittedName>
</protein>
<reference evidence="2" key="1">
    <citation type="submission" date="2018-09" db="EMBL/GenBank/DDBJ databases">
        <title>Common duck and Muscovy duck high density SNP chip.</title>
        <authorList>
            <person name="Vignal A."/>
            <person name="Thebault N."/>
            <person name="Warren W.C."/>
        </authorList>
    </citation>
    <scope>NUCLEOTIDE SEQUENCE [LARGE SCALE GENOMIC DNA]</scope>
</reference>
<sequence>MLSLGNLHWGEDPGQGPHSIHRGRHPNKESRGKSRQQSWREAVARVNLRHESVAQFYFSKQASFSVFL</sequence>
<dbReference type="AlphaFoldDB" id="A0A8C3CLJ5"/>
<accession>A0A8C3CLJ5</accession>
<evidence type="ECO:0000313" key="3">
    <source>
        <dbReference type="Proteomes" id="UP000694556"/>
    </source>
</evidence>
<proteinExistence type="predicted"/>
<feature type="region of interest" description="Disordered" evidence="1">
    <location>
        <begin position="1"/>
        <end position="40"/>
    </location>
</feature>
<evidence type="ECO:0000256" key="1">
    <source>
        <dbReference type="SAM" id="MobiDB-lite"/>
    </source>
</evidence>
<dbReference type="Proteomes" id="UP000694556">
    <property type="component" value="Chromosome 9"/>
</dbReference>
<evidence type="ECO:0000313" key="2">
    <source>
        <dbReference type="Ensembl" id="ENSCMMP00000022991.1"/>
    </source>
</evidence>
<reference evidence="2" key="3">
    <citation type="submission" date="2025-09" db="UniProtKB">
        <authorList>
            <consortium name="Ensembl"/>
        </authorList>
    </citation>
    <scope>IDENTIFICATION</scope>
</reference>
<organism evidence="2 3">
    <name type="scientific">Cairina moschata</name>
    <name type="common">Muscovy duck</name>
    <dbReference type="NCBI Taxonomy" id="8855"/>
    <lineage>
        <taxon>Eukaryota</taxon>
        <taxon>Metazoa</taxon>
        <taxon>Chordata</taxon>
        <taxon>Craniata</taxon>
        <taxon>Vertebrata</taxon>
        <taxon>Euteleostomi</taxon>
        <taxon>Archelosauria</taxon>
        <taxon>Archosauria</taxon>
        <taxon>Dinosauria</taxon>
        <taxon>Saurischia</taxon>
        <taxon>Theropoda</taxon>
        <taxon>Coelurosauria</taxon>
        <taxon>Aves</taxon>
        <taxon>Neognathae</taxon>
        <taxon>Galloanserae</taxon>
        <taxon>Anseriformes</taxon>
        <taxon>Anatidae</taxon>
        <taxon>Anatinae</taxon>
        <taxon>Cairina</taxon>
    </lineage>
</organism>
<name>A0A8C3CLJ5_CAIMO</name>
<reference evidence="2" key="2">
    <citation type="submission" date="2025-08" db="UniProtKB">
        <authorList>
            <consortium name="Ensembl"/>
        </authorList>
    </citation>
    <scope>IDENTIFICATION</scope>
</reference>
<dbReference type="Ensembl" id="ENSCMMT00000025166.1">
    <property type="protein sequence ID" value="ENSCMMP00000022991.1"/>
    <property type="gene ID" value="ENSCMMG00000014370.1"/>
</dbReference>